<dbReference type="AlphaFoldDB" id="A0AAP3UYM7"/>
<sequence length="52" mass="5459">MACACGPDGARILKTKGSETTLWLGAELEILPSGSTIKHVHADMRVVGRLAP</sequence>
<dbReference type="EMBL" id="JARGEQ010000070">
    <property type="protein sequence ID" value="MDF1586087.1"/>
    <property type="molecule type" value="Genomic_DNA"/>
</dbReference>
<name>A0AAP3UYM7_9PROT</name>
<proteinExistence type="predicted"/>
<comment type="caution">
    <text evidence="1">The sequence shown here is derived from an EMBL/GenBank/DDBJ whole genome shotgun (WGS) entry which is preliminary data.</text>
</comment>
<keyword evidence="2" id="KW-1185">Reference proteome</keyword>
<evidence type="ECO:0000313" key="1">
    <source>
        <dbReference type="EMBL" id="MDF1586087.1"/>
    </source>
</evidence>
<gene>
    <name evidence="1" type="ORF">PZ740_06795</name>
</gene>
<organism evidence="1 2">
    <name type="scientific">Marinimicrococcus flavescens</name>
    <dbReference type="NCBI Taxonomy" id="3031815"/>
    <lineage>
        <taxon>Bacteria</taxon>
        <taxon>Pseudomonadati</taxon>
        <taxon>Pseudomonadota</taxon>
        <taxon>Alphaproteobacteria</taxon>
        <taxon>Geminicoccales</taxon>
        <taxon>Geminicoccaceae</taxon>
        <taxon>Marinimicrococcus</taxon>
    </lineage>
</organism>
<protein>
    <submittedName>
        <fullName evidence="1">Uncharacterized protein</fullName>
    </submittedName>
</protein>
<dbReference type="RefSeq" id="WP_327788504.1">
    <property type="nucleotide sequence ID" value="NZ_JARGEQ010000070.1"/>
</dbReference>
<dbReference type="Proteomes" id="UP001301140">
    <property type="component" value="Unassembled WGS sequence"/>
</dbReference>
<reference evidence="1 2" key="1">
    <citation type="submission" date="2023-03" db="EMBL/GenBank/DDBJ databases">
        <title>YIM 152171 draft genome.</title>
        <authorList>
            <person name="Yang Z."/>
        </authorList>
    </citation>
    <scope>NUCLEOTIDE SEQUENCE [LARGE SCALE GENOMIC DNA]</scope>
    <source>
        <strain evidence="1 2">YIM 152171</strain>
    </source>
</reference>
<evidence type="ECO:0000313" key="2">
    <source>
        <dbReference type="Proteomes" id="UP001301140"/>
    </source>
</evidence>
<accession>A0AAP3UYM7</accession>